<sequence length="77" mass="8576">MSADVVPPAGGKLHAASHPETIAGQRRPPTKTSSPNPKSDREVQHMKKRVKQTEPPAQAVRYTRVRANQMDQVLPRR</sequence>
<evidence type="ECO:0000256" key="1">
    <source>
        <dbReference type="SAM" id="MobiDB-lite"/>
    </source>
</evidence>
<name>A0AAV2GI99_9ROSI</name>
<organism evidence="2 3">
    <name type="scientific">Linum trigynum</name>
    <dbReference type="NCBI Taxonomy" id="586398"/>
    <lineage>
        <taxon>Eukaryota</taxon>
        <taxon>Viridiplantae</taxon>
        <taxon>Streptophyta</taxon>
        <taxon>Embryophyta</taxon>
        <taxon>Tracheophyta</taxon>
        <taxon>Spermatophyta</taxon>
        <taxon>Magnoliopsida</taxon>
        <taxon>eudicotyledons</taxon>
        <taxon>Gunneridae</taxon>
        <taxon>Pentapetalae</taxon>
        <taxon>rosids</taxon>
        <taxon>fabids</taxon>
        <taxon>Malpighiales</taxon>
        <taxon>Linaceae</taxon>
        <taxon>Linum</taxon>
    </lineage>
</organism>
<feature type="region of interest" description="Disordered" evidence="1">
    <location>
        <begin position="1"/>
        <end position="77"/>
    </location>
</feature>
<dbReference type="EMBL" id="OZ034822">
    <property type="protein sequence ID" value="CAL1410374.1"/>
    <property type="molecule type" value="Genomic_DNA"/>
</dbReference>
<gene>
    <name evidence="2" type="ORF">LTRI10_LOCUS49797</name>
</gene>
<keyword evidence="3" id="KW-1185">Reference proteome</keyword>
<accession>A0AAV2GI99</accession>
<dbReference type="AlphaFoldDB" id="A0AAV2GI99"/>
<evidence type="ECO:0000313" key="3">
    <source>
        <dbReference type="Proteomes" id="UP001497516"/>
    </source>
</evidence>
<protein>
    <submittedName>
        <fullName evidence="2">Uncharacterized protein</fullName>
    </submittedName>
</protein>
<dbReference type="Proteomes" id="UP001497516">
    <property type="component" value="Chromosome 9"/>
</dbReference>
<reference evidence="2 3" key="1">
    <citation type="submission" date="2024-04" db="EMBL/GenBank/DDBJ databases">
        <authorList>
            <person name="Fracassetti M."/>
        </authorList>
    </citation>
    <scope>NUCLEOTIDE SEQUENCE [LARGE SCALE GENOMIC DNA]</scope>
</reference>
<evidence type="ECO:0000313" key="2">
    <source>
        <dbReference type="EMBL" id="CAL1410374.1"/>
    </source>
</evidence>
<proteinExistence type="predicted"/>